<accession>A0A0J1B6U0</accession>
<sequence>MLQAITHDRRKAGVDLRHMMRSFERFFQIDTWPLGPSCEDACNPWDLAAFAMAHQVSPAVGKLKVTVLAAG</sequence>
<dbReference type="Proteomes" id="UP000036367">
    <property type="component" value="Unassembled WGS sequence"/>
</dbReference>
<keyword evidence="2" id="KW-1185">Reference proteome</keyword>
<protein>
    <submittedName>
        <fullName evidence="1">Uncharacterized protein</fullName>
    </submittedName>
</protein>
<proteinExistence type="predicted"/>
<reference evidence="1" key="1">
    <citation type="submission" date="2015-05" db="EMBL/GenBank/DDBJ databases">
        <title>Permanent draft genome of Rhodopirellula islandicus K833.</title>
        <authorList>
            <person name="Kizina J."/>
            <person name="Richter M."/>
            <person name="Glockner F.O."/>
            <person name="Harder J."/>
        </authorList>
    </citation>
    <scope>NUCLEOTIDE SEQUENCE [LARGE SCALE GENOMIC DNA]</scope>
    <source>
        <strain evidence="1">K833</strain>
    </source>
</reference>
<evidence type="ECO:0000313" key="2">
    <source>
        <dbReference type="Proteomes" id="UP000036367"/>
    </source>
</evidence>
<name>A0A0J1B6U0_RHOIS</name>
<gene>
    <name evidence="1" type="ORF">RISK_005262</name>
</gene>
<dbReference type="AlphaFoldDB" id="A0A0J1B6U0"/>
<evidence type="ECO:0000313" key="1">
    <source>
        <dbReference type="EMBL" id="KLU02196.1"/>
    </source>
</evidence>
<comment type="caution">
    <text evidence="1">The sequence shown here is derived from an EMBL/GenBank/DDBJ whole genome shotgun (WGS) entry which is preliminary data.</text>
</comment>
<organism evidence="1 2">
    <name type="scientific">Rhodopirellula islandica</name>
    <dbReference type="NCBI Taxonomy" id="595434"/>
    <lineage>
        <taxon>Bacteria</taxon>
        <taxon>Pseudomonadati</taxon>
        <taxon>Planctomycetota</taxon>
        <taxon>Planctomycetia</taxon>
        <taxon>Pirellulales</taxon>
        <taxon>Pirellulaceae</taxon>
        <taxon>Rhodopirellula</taxon>
    </lineage>
</organism>
<dbReference type="EMBL" id="LECT01000044">
    <property type="protein sequence ID" value="KLU02196.1"/>
    <property type="molecule type" value="Genomic_DNA"/>
</dbReference>